<dbReference type="FunFam" id="3.40.50.261:FF:000001">
    <property type="entry name" value="Succinate--CoA ligase [ADP-forming] subunit beta"/>
    <property type="match status" value="1"/>
</dbReference>
<keyword evidence="2 7" id="KW-0816">Tricarboxylic acid cycle</keyword>
<dbReference type="GO" id="GO:0005524">
    <property type="term" value="F:ATP binding"/>
    <property type="evidence" value="ECO:0007669"/>
    <property type="project" value="UniProtKB-UniRule"/>
</dbReference>
<dbReference type="FunFam" id="3.30.1490.20:FF:000002">
    <property type="entry name" value="Succinate--CoA ligase [ADP-forming] subunit beta"/>
    <property type="match status" value="1"/>
</dbReference>
<feature type="binding site" evidence="7">
    <location>
        <position position="102"/>
    </location>
    <ligand>
        <name>ATP</name>
        <dbReference type="ChEBI" id="CHEBI:30616"/>
    </ligand>
</feature>
<dbReference type="GO" id="GO:0006099">
    <property type="term" value="P:tricarboxylic acid cycle"/>
    <property type="evidence" value="ECO:0007669"/>
    <property type="project" value="UniProtKB-UniRule"/>
</dbReference>
<keyword evidence="6 7" id="KW-0460">Magnesium</keyword>
<comment type="subunit">
    <text evidence="7">Heterotetramer of two alpha and two beta subunits.</text>
</comment>
<evidence type="ECO:0000313" key="11">
    <source>
        <dbReference type="Proteomes" id="UP000533080"/>
    </source>
</evidence>
<comment type="caution">
    <text evidence="10">The sequence shown here is derived from an EMBL/GenBank/DDBJ whole genome shotgun (WGS) entry which is preliminary data.</text>
</comment>
<dbReference type="PROSITE" id="PS50975">
    <property type="entry name" value="ATP_GRASP"/>
    <property type="match status" value="1"/>
</dbReference>
<dbReference type="PANTHER" id="PTHR11815">
    <property type="entry name" value="SUCCINYL-COA SYNTHETASE BETA CHAIN"/>
    <property type="match status" value="1"/>
</dbReference>
<evidence type="ECO:0000256" key="3">
    <source>
        <dbReference type="ARBA" id="ARBA00022598"/>
    </source>
</evidence>
<feature type="domain" description="ATP-grasp" evidence="9">
    <location>
        <begin position="9"/>
        <end position="227"/>
    </location>
</feature>
<evidence type="ECO:0000256" key="5">
    <source>
        <dbReference type="ARBA" id="ARBA00022741"/>
    </source>
</evidence>
<keyword evidence="3 7" id="KW-0436">Ligase</keyword>
<feature type="binding site" evidence="7">
    <location>
        <position position="99"/>
    </location>
    <ligand>
        <name>ATP</name>
        <dbReference type="ChEBI" id="CHEBI:30616"/>
    </ligand>
</feature>
<comment type="pathway">
    <text evidence="7">Carbohydrate metabolism; tricarboxylic acid cycle; succinate from succinyl-CoA (ligase route): step 1/1.</text>
</comment>
<dbReference type="InterPro" id="IPR013815">
    <property type="entry name" value="ATP_grasp_subdomain_1"/>
</dbReference>
<reference evidence="10 11" key="1">
    <citation type="submission" date="2020-05" db="EMBL/GenBank/DDBJ databases">
        <authorList>
            <person name="Whitworth D."/>
        </authorList>
    </citation>
    <scope>NUCLEOTIDE SEQUENCE [LARGE SCALE GENOMIC DNA]</scope>
    <source>
        <strain evidence="10 11">AM005</strain>
    </source>
</reference>
<dbReference type="HAMAP" id="MF_00558">
    <property type="entry name" value="Succ_CoA_beta"/>
    <property type="match status" value="1"/>
</dbReference>
<comment type="catalytic activity">
    <reaction evidence="7">
        <text>GTP + succinate + CoA = succinyl-CoA + GDP + phosphate</text>
        <dbReference type="Rhea" id="RHEA:22120"/>
        <dbReference type="ChEBI" id="CHEBI:30031"/>
        <dbReference type="ChEBI" id="CHEBI:37565"/>
        <dbReference type="ChEBI" id="CHEBI:43474"/>
        <dbReference type="ChEBI" id="CHEBI:57287"/>
        <dbReference type="ChEBI" id="CHEBI:57292"/>
        <dbReference type="ChEBI" id="CHEBI:58189"/>
    </reaction>
</comment>
<keyword evidence="7 8" id="KW-0067">ATP-binding</keyword>
<dbReference type="SUPFAM" id="SSF56059">
    <property type="entry name" value="Glutathione synthetase ATP-binding domain-like"/>
    <property type="match status" value="1"/>
</dbReference>
<dbReference type="AlphaFoldDB" id="A0A7Y4IDB5"/>
<organism evidence="10 11">
    <name type="scientific">Myxococcus xanthus</name>
    <dbReference type="NCBI Taxonomy" id="34"/>
    <lineage>
        <taxon>Bacteria</taxon>
        <taxon>Pseudomonadati</taxon>
        <taxon>Myxococcota</taxon>
        <taxon>Myxococcia</taxon>
        <taxon>Myxococcales</taxon>
        <taxon>Cystobacterineae</taxon>
        <taxon>Myxococcaceae</taxon>
        <taxon>Myxococcus</taxon>
    </lineage>
</organism>
<feature type="binding site" evidence="7">
    <location>
        <position position="213"/>
    </location>
    <ligand>
        <name>Mg(2+)</name>
        <dbReference type="ChEBI" id="CHEBI:18420"/>
    </ligand>
</feature>
<dbReference type="Gene3D" id="3.40.50.261">
    <property type="entry name" value="Succinyl-CoA synthetase domains"/>
    <property type="match status" value="1"/>
</dbReference>
<dbReference type="RefSeq" id="WP_171439657.1">
    <property type="nucleotide sequence ID" value="NZ_JABFNS010000016.1"/>
</dbReference>
<evidence type="ECO:0000256" key="1">
    <source>
        <dbReference type="ARBA" id="ARBA00009182"/>
    </source>
</evidence>
<feature type="binding site" evidence="7">
    <location>
        <position position="199"/>
    </location>
    <ligand>
        <name>Mg(2+)</name>
        <dbReference type="ChEBI" id="CHEBI:18420"/>
    </ligand>
</feature>
<dbReference type="InterPro" id="IPR011761">
    <property type="entry name" value="ATP-grasp"/>
</dbReference>
<dbReference type="Pfam" id="PF00549">
    <property type="entry name" value="Ligase_CoA"/>
    <property type="match status" value="1"/>
</dbReference>
<dbReference type="FunFam" id="3.30.470.20:FF:000002">
    <property type="entry name" value="Succinate--CoA ligase [ADP-forming] subunit beta"/>
    <property type="match status" value="1"/>
</dbReference>
<accession>A0A7Y4IDB5</accession>
<feature type="binding site" evidence="7">
    <location>
        <position position="107"/>
    </location>
    <ligand>
        <name>ATP</name>
        <dbReference type="ChEBI" id="CHEBI:30616"/>
    </ligand>
</feature>
<dbReference type="PANTHER" id="PTHR11815:SF10">
    <property type="entry name" value="SUCCINATE--COA LIGASE [GDP-FORMING] SUBUNIT BETA, MITOCHONDRIAL"/>
    <property type="match status" value="1"/>
</dbReference>
<comment type="catalytic activity">
    <reaction evidence="7">
        <text>succinate + ATP + CoA = succinyl-CoA + ADP + phosphate</text>
        <dbReference type="Rhea" id="RHEA:17661"/>
        <dbReference type="ChEBI" id="CHEBI:30031"/>
        <dbReference type="ChEBI" id="CHEBI:30616"/>
        <dbReference type="ChEBI" id="CHEBI:43474"/>
        <dbReference type="ChEBI" id="CHEBI:57287"/>
        <dbReference type="ChEBI" id="CHEBI:57292"/>
        <dbReference type="ChEBI" id="CHEBI:456216"/>
        <dbReference type="EC" id="6.2.1.5"/>
    </reaction>
</comment>
<evidence type="ECO:0000256" key="6">
    <source>
        <dbReference type="ARBA" id="ARBA00022842"/>
    </source>
</evidence>
<dbReference type="InterPro" id="IPR016102">
    <property type="entry name" value="Succinyl-CoA_synth-like"/>
</dbReference>
<dbReference type="GO" id="GO:0000287">
    <property type="term" value="F:magnesium ion binding"/>
    <property type="evidence" value="ECO:0007669"/>
    <property type="project" value="UniProtKB-UniRule"/>
</dbReference>
<sequence>MKIHEYQGKEIFRKYGVPTPKGILAISANDAEAAAKELGTPVVVVKAQIHAGGRGKGGGVKLAKSPAEAKELAKQMLGMKLKTIQTGPEGQTVHKVYIEEGLAIGQELYLGVTLDRATSRITFMASREGGVEIEEVAEKHPEKILRESVDPAVGFQDFQGRKLAFGLGLTGPTVNKFTQFCSALYRMFIDTDASLVEINPLVILKDGGVVALDAKVTFDENALYRHKDLLEYRDLAEEEPREIQAKEWDLAYIALDGNIGCMVNGAGLAMATMDTIKLVGGSPANFLDVGGGANKEKVTAAFKLILADPAVKAVLVNIFGGIMKCDVIAEGIIAAAKEVQLKVPLVVRLEGTNVEKGKALLSNSGLAITPADNLRQAAEKAVAAVK</sequence>
<feature type="binding site" evidence="7">
    <location>
        <position position="46"/>
    </location>
    <ligand>
        <name>ATP</name>
        <dbReference type="ChEBI" id="CHEBI:30616"/>
    </ligand>
</feature>
<dbReference type="InterPro" id="IPR017866">
    <property type="entry name" value="Succ-CoA_synthase_bsu_CS"/>
</dbReference>
<dbReference type="InterPro" id="IPR013650">
    <property type="entry name" value="ATP-grasp_succ-CoA_synth-type"/>
</dbReference>
<keyword evidence="5 7" id="KW-0547">Nucleotide-binding</keyword>
<dbReference type="Gene3D" id="3.30.470.20">
    <property type="entry name" value="ATP-grasp fold, B domain"/>
    <property type="match status" value="1"/>
</dbReference>
<dbReference type="NCBIfam" id="TIGR01016">
    <property type="entry name" value="sucCoAbeta"/>
    <property type="match status" value="1"/>
</dbReference>
<dbReference type="GO" id="GO:0005829">
    <property type="term" value="C:cytosol"/>
    <property type="evidence" value="ECO:0007669"/>
    <property type="project" value="TreeGrafter"/>
</dbReference>
<dbReference type="EC" id="6.2.1.5" evidence="7"/>
<dbReference type="UniPathway" id="UPA00223">
    <property type="reaction ID" value="UER00999"/>
</dbReference>
<feature type="binding site" evidence="7">
    <location>
        <begin position="53"/>
        <end position="55"/>
    </location>
    <ligand>
        <name>ATP</name>
        <dbReference type="ChEBI" id="CHEBI:30616"/>
    </ligand>
</feature>
<dbReference type="InterPro" id="IPR005811">
    <property type="entry name" value="SUCC_ACL_C"/>
</dbReference>
<keyword evidence="4 7" id="KW-0479">Metal-binding</keyword>
<feature type="binding site" evidence="7">
    <location>
        <position position="264"/>
    </location>
    <ligand>
        <name>substrate</name>
        <note>ligand shared with subunit alpha</note>
    </ligand>
</feature>
<feature type="binding site" evidence="7">
    <location>
        <begin position="321"/>
        <end position="323"/>
    </location>
    <ligand>
        <name>substrate</name>
        <note>ligand shared with subunit alpha</note>
    </ligand>
</feature>
<evidence type="ECO:0000259" key="9">
    <source>
        <dbReference type="PROSITE" id="PS50975"/>
    </source>
</evidence>
<dbReference type="PROSITE" id="PS01217">
    <property type="entry name" value="SUCCINYL_COA_LIG_3"/>
    <property type="match status" value="1"/>
</dbReference>
<dbReference type="Gene3D" id="3.30.1490.20">
    <property type="entry name" value="ATP-grasp fold, A domain"/>
    <property type="match status" value="1"/>
</dbReference>
<evidence type="ECO:0000256" key="2">
    <source>
        <dbReference type="ARBA" id="ARBA00022532"/>
    </source>
</evidence>
<dbReference type="GO" id="GO:0042709">
    <property type="term" value="C:succinate-CoA ligase complex"/>
    <property type="evidence" value="ECO:0007669"/>
    <property type="project" value="TreeGrafter"/>
</dbReference>
<comment type="cofactor">
    <cofactor evidence="7">
        <name>Mg(2+)</name>
        <dbReference type="ChEBI" id="CHEBI:18420"/>
    </cofactor>
    <text evidence="7">Binds 1 Mg(2+) ion per subunit.</text>
</comment>
<comment type="similarity">
    <text evidence="1 7">Belongs to the succinate/malate CoA ligase beta subunit family.</text>
</comment>
<dbReference type="EMBL" id="JABFNT010000005">
    <property type="protein sequence ID" value="NOJ77132.1"/>
    <property type="molecule type" value="Genomic_DNA"/>
</dbReference>
<dbReference type="Pfam" id="PF08442">
    <property type="entry name" value="ATP-grasp_2"/>
    <property type="match status" value="1"/>
</dbReference>
<evidence type="ECO:0000256" key="4">
    <source>
        <dbReference type="ARBA" id="ARBA00022723"/>
    </source>
</evidence>
<evidence type="ECO:0000313" key="10">
    <source>
        <dbReference type="EMBL" id="NOJ77132.1"/>
    </source>
</evidence>
<comment type="function">
    <text evidence="7">Succinyl-CoA synthetase functions in the citric acid cycle (TCA), coupling the hydrolysis of succinyl-CoA to the synthesis of either ATP or GTP and thus represents the only step of substrate-level phosphorylation in the TCA. The beta subunit provides nucleotide specificity of the enzyme and binds the substrate succinate, while the binding sites for coenzyme A and phosphate are found in the alpha subunit.</text>
</comment>
<dbReference type="PIRSF" id="PIRSF001554">
    <property type="entry name" value="SucCS_beta"/>
    <property type="match status" value="1"/>
</dbReference>
<dbReference type="GO" id="GO:0006104">
    <property type="term" value="P:succinyl-CoA metabolic process"/>
    <property type="evidence" value="ECO:0007669"/>
    <property type="project" value="TreeGrafter"/>
</dbReference>
<dbReference type="NCBIfam" id="NF001913">
    <property type="entry name" value="PRK00696.1"/>
    <property type="match status" value="1"/>
</dbReference>
<dbReference type="InterPro" id="IPR005809">
    <property type="entry name" value="Succ_CoA_ligase-like_bsu"/>
</dbReference>
<protein>
    <recommendedName>
        <fullName evidence="7">Succinate--CoA ligase [ADP-forming] subunit beta</fullName>
        <ecNumber evidence="7">6.2.1.5</ecNumber>
    </recommendedName>
    <alternativeName>
        <fullName evidence="7">Succinyl-CoA synthetase subunit beta</fullName>
        <shortName evidence="7">SCS-beta</shortName>
    </alternativeName>
</protein>
<name>A0A7Y4IDB5_MYXXA</name>
<evidence type="ECO:0000256" key="8">
    <source>
        <dbReference type="PROSITE-ProRule" id="PRU00409"/>
    </source>
</evidence>
<dbReference type="SUPFAM" id="SSF52210">
    <property type="entry name" value="Succinyl-CoA synthetase domains"/>
    <property type="match status" value="1"/>
</dbReference>
<dbReference type="Proteomes" id="UP000533080">
    <property type="component" value="Unassembled WGS sequence"/>
</dbReference>
<gene>
    <name evidence="7 10" type="primary">sucC</name>
    <name evidence="10" type="ORF">HNV28_01960</name>
</gene>
<dbReference type="GO" id="GO:0004775">
    <property type="term" value="F:succinate-CoA ligase (ADP-forming) activity"/>
    <property type="evidence" value="ECO:0007669"/>
    <property type="project" value="UniProtKB-UniRule"/>
</dbReference>
<evidence type="ECO:0000256" key="7">
    <source>
        <dbReference type="HAMAP-Rule" id="MF_00558"/>
    </source>
</evidence>
<proteinExistence type="inferred from homology"/>